<dbReference type="SUPFAM" id="SSF54975">
    <property type="entry name" value="Acylphosphatase/BLUF domain-like"/>
    <property type="match status" value="1"/>
</dbReference>
<dbReference type="Gene3D" id="3.30.70.100">
    <property type="match status" value="1"/>
</dbReference>
<evidence type="ECO:0000256" key="2">
    <source>
        <dbReference type="RuleBase" id="RU004168"/>
    </source>
</evidence>
<dbReference type="InterPro" id="IPR017968">
    <property type="entry name" value="Acylphosphatase_CS"/>
</dbReference>
<sequence length="92" mass="10268">MAGRTRAHVFVSGTVQGVYYRANTRDTARERGVDGWVKNLDDGRVEAIFEGPEDAVEGMIEWCHTGSPAADVEDVEVEYEEPQGEDGFEIQY</sequence>
<evidence type="ECO:0000259" key="3">
    <source>
        <dbReference type="PROSITE" id="PS51160"/>
    </source>
</evidence>
<comment type="similarity">
    <text evidence="2">Belongs to the acylphosphatase family.</text>
</comment>
<dbReference type="GeneID" id="62876779"/>
<feature type="active site" evidence="1">
    <location>
        <position position="21"/>
    </location>
</feature>
<dbReference type="InterPro" id="IPR020456">
    <property type="entry name" value="Acylphosphatase"/>
</dbReference>
<dbReference type="EC" id="3.6.1.7" evidence="1"/>
<accession>A0A8T8DYF1</accession>
<reference evidence="4 5" key="1">
    <citation type="submission" date="2021-01" db="EMBL/GenBank/DDBJ databases">
        <title>Genome Sequence and Methylation Pattern of Haloterrigena salifodinae BOL5-1, An Extremely Halophilic Archaeon from a Bolivian Salt Mine.</title>
        <authorList>
            <person name="DasSarma P."/>
            <person name="Anton B.P."/>
            <person name="DasSarma S.L."/>
            <person name="von Ehrenheim H.A.L."/>
            <person name="Martinez F.L."/>
            <person name="Guzman D."/>
            <person name="Roberts R.J."/>
            <person name="DasSarma S."/>
        </authorList>
    </citation>
    <scope>NUCLEOTIDE SEQUENCE [LARGE SCALE GENOMIC DNA]</scope>
    <source>
        <strain evidence="4 5">BOL5-1</strain>
    </source>
</reference>
<dbReference type="RefSeq" id="WP_126661468.1">
    <property type="nucleotide sequence ID" value="NZ_CP069188.1"/>
</dbReference>
<dbReference type="OrthoDB" id="6643at2157"/>
<feature type="domain" description="Acylphosphatase-like" evidence="3">
    <location>
        <begin position="6"/>
        <end position="92"/>
    </location>
</feature>
<dbReference type="EMBL" id="CP069188">
    <property type="protein sequence ID" value="QRV14539.1"/>
    <property type="molecule type" value="Genomic_DNA"/>
</dbReference>
<dbReference type="InterPro" id="IPR001792">
    <property type="entry name" value="Acylphosphatase-like_dom"/>
</dbReference>
<dbReference type="PROSITE" id="PS00151">
    <property type="entry name" value="ACYLPHOSPHATASE_2"/>
    <property type="match status" value="1"/>
</dbReference>
<dbReference type="Pfam" id="PF00708">
    <property type="entry name" value="Acylphosphatase"/>
    <property type="match status" value="1"/>
</dbReference>
<dbReference type="PANTHER" id="PTHR47268">
    <property type="entry name" value="ACYLPHOSPHATASE"/>
    <property type="match status" value="1"/>
</dbReference>
<name>A0A8T8DYF1_9EURY</name>
<gene>
    <name evidence="4" type="ORF">JMJ58_16605</name>
</gene>
<dbReference type="KEGG" id="hsal:JMJ58_16605"/>
<proteinExistence type="inferred from homology"/>
<feature type="active site" evidence="1">
    <location>
        <position position="39"/>
    </location>
</feature>
<evidence type="ECO:0000256" key="1">
    <source>
        <dbReference type="PROSITE-ProRule" id="PRU00520"/>
    </source>
</evidence>
<dbReference type="AlphaFoldDB" id="A0A8T8DYF1"/>
<evidence type="ECO:0000313" key="5">
    <source>
        <dbReference type="Proteomes" id="UP000637819"/>
    </source>
</evidence>
<organism evidence="4 5">
    <name type="scientific">Haloterrigena salifodinae</name>
    <dbReference type="NCBI Taxonomy" id="2675099"/>
    <lineage>
        <taxon>Archaea</taxon>
        <taxon>Methanobacteriati</taxon>
        <taxon>Methanobacteriota</taxon>
        <taxon>Stenosarchaea group</taxon>
        <taxon>Halobacteria</taxon>
        <taxon>Halobacteriales</taxon>
        <taxon>Natrialbaceae</taxon>
        <taxon>Haloterrigena</taxon>
    </lineage>
</organism>
<keyword evidence="1" id="KW-0378">Hydrolase</keyword>
<dbReference type="PROSITE" id="PS51160">
    <property type="entry name" value="ACYLPHOSPHATASE_3"/>
    <property type="match status" value="1"/>
</dbReference>
<dbReference type="Proteomes" id="UP000637819">
    <property type="component" value="Chromosome"/>
</dbReference>
<dbReference type="PANTHER" id="PTHR47268:SF4">
    <property type="entry name" value="ACYLPHOSPHATASE"/>
    <property type="match status" value="1"/>
</dbReference>
<dbReference type="PRINTS" id="PR00112">
    <property type="entry name" value="ACYLPHPHTASE"/>
</dbReference>
<protein>
    <recommendedName>
        <fullName evidence="1">acylphosphatase</fullName>
        <ecNumber evidence="1">3.6.1.7</ecNumber>
    </recommendedName>
</protein>
<keyword evidence="5" id="KW-1185">Reference proteome</keyword>
<dbReference type="NCBIfam" id="NF011016">
    <property type="entry name" value="PRK14444.1"/>
    <property type="match status" value="1"/>
</dbReference>
<evidence type="ECO:0000313" key="4">
    <source>
        <dbReference type="EMBL" id="QRV14539.1"/>
    </source>
</evidence>
<dbReference type="GO" id="GO:0003998">
    <property type="term" value="F:acylphosphatase activity"/>
    <property type="evidence" value="ECO:0007669"/>
    <property type="project" value="UniProtKB-EC"/>
</dbReference>
<dbReference type="InterPro" id="IPR036046">
    <property type="entry name" value="Acylphosphatase-like_dom_sf"/>
</dbReference>
<comment type="catalytic activity">
    <reaction evidence="1">
        <text>an acyl phosphate + H2O = a carboxylate + phosphate + H(+)</text>
        <dbReference type="Rhea" id="RHEA:14965"/>
        <dbReference type="ChEBI" id="CHEBI:15377"/>
        <dbReference type="ChEBI" id="CHEBI:15378"/>
        <dbReference type="ChEBI" id="CHEBI:29067"/>
        <dbReference type="ChEBI" id="CHEBI:43474"/>
        <dbReference type="ChEBI" id="CHEBI:59918"/>
        <dbReference type="EC" id="3.6.1.7"/>
    </reaction>
</comment>